<feature type="compositionally biased region" description="Polar residues" evidence="1">
    <location>
        <begin position="266"/>
        <end position="290"/>
    </location>
</feature>
<evidence type="ECO:0000256" key="1">
    <source>
        <dbReference type="SAM" id="MobiDB-lite"/>
    </source>
</evidence>
<dbReference type="PROSITE" id="PS51782">
    <property type="entry name" value="LYSM"/>
    <property type="match status" value="3"/>
</dbReference>
<dbReference type="Pfam" id="PF01476">
    <property type="entry name" value="LysM"/>
    <property type="match status" value="4"/>
</dbReference>
<protein>
    <recommendedName>
        <fullName evidence="2">LysM domain-containing protein</fullName>
    </recommendedName>
</protein>
<dbReference type="OrthoDB" id="2149800at2"/>
<evidence type="ECO:0000313" key="4">
    <source>
        <dbReference type="Proteomes" id="UP000193431"/>
    </source>
</evidence>
<reference evidence="3 4" key="1">
    <citation type="submission" date="2016-11" db="EMBL/GenBank/DDBJ databases">
        <title>Trade-off between light-utilization and light-protection in marine flavobacteria.</title>
        <authorList>
            <person name="Kumagai Y."/>
        </authorList>
    </citation>
    <scope>NUCLEOTIDE SEQUENCE [LARGE SCALE GENOMIC DNA]</scope>
    <source>
        <strain evidence="3 4">JCM 13191</strain>
    </source>
</reference>
<dbReference type="PANTHER" id="PTHR33734">
    <property type="entry name" value="LYSM DOMAIN-CONTAINING GPI-ANCHORED PROTEIN 2"/>
    <property type="match status" value="1"/>
</dbReference>
<dbReference type="CDD" id="cd00118">
    <property type="entry name" value="LysM"/>
    <property type="match status" value="3"/>
</dbReference>
<dbReference type="RefSeq" id="WP_085765955.1">
    <property type="nucleotide sequence ID" value="NZ_CP019344.1"/>
</dbReference>
<dbReference type="PANTHER" id="PTHR33734:SF22">
    <property type="entry name" value="MEMBRANE-BOUND LYTIC MUREIN TRANSGLYCOSYLASE D"/>
    <property type="match status" value="1"/>
</dbReference>
<dbReference type="Gene3D" id="3.10.350.10">
    <property type="entry name" value="LysM domain"/>
    <property type="match status" value="4"/>
</dbReference>
<feature type="domain" description="LysM" evidence="2">
    <location>
        <begin position="204"/>
        <end position="247"/>
    </location>
</feature>
<feature type="domain" description="LysM" evidence="2">
    <location>
        <begin position="27"/>
        <end position="70"/>
    </location>
</feature>
<dbReference type="AlphaFoldDB" id="A0A1W6MI60"/>
<dbReference type="GO" id="GO:0008932">
    <property type="term" value="F:lytic endotransglycosylase activity"/>
    <property type="evidence" value="ECO:0007669"/>
    <property type="project" value="TreeGrafter"/>
</dbReference>
<accession>A0A1W6MI60</accession>
<dbReference type="EMBL" id="CP019344">
    <property type="protein sequence ID" value="ARN77149.1"/>
    <property type="molecule type" value="Genomic_DNA"/>
</dbReference>
<dbReference type="InterPro" id="IPR036779">
    <property type="entry name" value="LysM_dom_sf"/>
</dbReference>
<sequence>MGKRLLHRALSFYILLQVGWVSAQNDRVHYVEKGETVYAIARKYKVSPKKILQLNPNASDLIQIGQELIIPNPSIPSANPTASLGDFDYYYVEKGDTKFGLSKKFNVSIAELESINPNMVPTLLADTQIRVPKVTTTNITNTEGLKTHYVQKGETLYGIARMYGITLDQLINANIDRLGNVLLAGQTLVIPDAASPSPSQTDDDFYLVQAGDTKYGLSKKFNATIEQLESLNPSMIPTLLAGDRIKIPKEYITATQNQGVVENENSKNPTAQNDKTESQSSDQTQNNTEAQVEANEDNSYIASNLEILIPFSRAELNVIDDKQDFDAQFAKGSIRALDSLKAQGYENVPELTFLVDSTLTLQDKNRIYVVPSLNQKIKNIVPDEALILTGRSDVRNDNLILFENNSTNEGVKTFMLDYVVDHSDNVILINDLARADYSAFAKARYPQISILTETPTKRITEKEIEGLLKNGKTNYIVFNTDANGVMINVTNSLLKLSSRYDIKTSILDKKYLPQEENVSSKRFRILKMIYPESDNNLQVGASAYHIGFETTYDVVRKLKVMDNDSGVDVIPYLKGDKMEVVSYRKVGDRHYQSGSFKVKSY</sequence>
<feature type="domain" description="LysM" evidence="2">
    <location>
        <begin position="146"/>
        <end position="190"/>
    </location>
</feature>
<name>A0A1W6MI60_9FLAO</name>
<dbReference type="SUPFAM" id="SSF54106">
    <property type="entry name" value="LysM domain"/>
    <property type="match status" value="4"/>
</dbReference>
<proteinExistence type="predicted"/>
<evidence type="ECO:0000259" key="2">
    <source>
        <dbReference type="PROSITE" id="PS51782"/>
    </source>
</evidence>
<dbReference type="Proteomes" id="UP000193431">
    <property type="component" value="Chromosome"/>
</dbReference>
<feature type="region of interest" description="Disordered" evidence="1">
    <location>
        <begin position="256"/>
        <end position="296"/>
    </location>
</feature>
<keyword evidence="4" id="KW-1185">Reference proteome</keyword>
<dbReference type="InterPro" id="IPR018392">
    <property type="entry name" value="LysM"/>
</dbReference>
<organism evidence="3 4">
    <name type="scientific">Nonlabens spongiae</name>
    <dbReference type="NCBI Taxonomy" id="331648"/>
    <lineage>
        <taxon>Bacteria</taxon>
        <taxon>Pseudomonadati</taxon>
        <taxon>Bacteroidota</taxon>
        <taxon>Flavobacteriia</taxon>
        <taxon>Flavobacteriales</taxon>
        <taxon>Flavobacteriaceae</taxon>
        <taxon>Nonlabens</taxon>
    </lineage>
</organism>
<evidence type="ECO:0000313" key="3">
    <source>
        <dbReference type="EMBL" id="ARN77149.1"/>
    </source>
</evidence>
<dbReference type="STRING" id="331648.BST97_03615"/>
<dbReference type="SMART" id="SM00257">
    <property type="entry name" value="LysM"/>
    <property type="match status" value="4"/>
</dbReference>
<gene>
    <name evidence="3" type="ORF">BST97_03615</name>
</gene>